<dbReference type="InterPro" id="IPR013858">
    <property type="entry name" value="Peptidase_M10B_C"/>
</dbReference>
<evidence type="ECO:0000313" key="6">
    <source>
        <dbReference type="EMBL" id="MCQ0968881.1"/>
    </source>
</evidence>
<comment type="cofactor">
    <cofactor evidence="1">
        <name>Ca(2+)</name>
        <dbReference type="ChEBI" id="CHEBI:29108"/>
    </cofactor>
</comment>
<dbReference type="Pfam" id="PF00353">
    <property type="entry name" value="HemolysinCabind"/>
    <property type="match status" value="2"/>
</dbReference>
<comment type="subcellular location">
    <subcellularLocation>
        <location evidence="2">Secreted</location>
    </subcellularLocation>
</comment>
<keyword evidence="7" id="KW-1185">Reference proteome</keyword>
<geneLocation type="plasmid" evidence="6">
    <name>unnamed1</name>
</geneLocation>
<dbReference type="InterPro" id="IPR011049">
    <property type="entry name" value="Serralysin-like_metalloprot_C"/>
</dbReference>
<dbReference type="EMBL" id="JAKZEU010000001">
    <property type="protein sequence ID" value="MCQ0968881.1"/>
    <property type="molecule type" value="Genomic_DNA"/>
</dbReference>
<reference evidence="6 7" key="1">
    <citation type="submission" date="2022-03" db="EMBL/GenBank/DDBJ databases">
        <authorList>
            <person name="He Y."/>
        </authorList>
    </citation>
    <scope>NUCLEOTIDE SEQUENCE [LARGE SCALE GENOMIC DNA]</scope>
    <source>
        <strain evidence="6 7">TK19116</strain>
        <plasmid evidence="6">unnamed1</plasmid>
    </source>
</reference>
<evidence type="ECO:0000256" key="2">
    <source>
        <dbReference type="ARBA" id="ARBA00004613"/>
    </source>
</evidence>
<dbReference type="SUPFAM" id="SSF51120">
    <property type="entry name" value="beta-Roll"/>
    <property type="match status" value="2"/>
</dbReference>
<dbReference type="InterPro" id="IPR050557">
    <property type="entry name" value="RTX_toxin/Mannuronan_C5-epim"/>
</dbReference>
<keyword evidence="4" id="KW-0677">Repeat</keyword>
<name>A0ABT1MPI9_9RHOB</name>
<comment type="caution">
    <text evidence="6">The sequence shown here is derived from an EMBL/GenBank/DDBJ whole genome shotgun (WGS) entry which is preliminary data.</text>
</comment>
<proteinExistence type="predicted"/>
<dbReference type="Proteomes" id="UP001203945">
    <property type="component" value="Unassembled WGS sequence"/>
</dbReference>
<dbReference type="PROSITE" id="PS00330">
    <property type="entry name" value="HEMOLYSIN_CALCIUM"/>
    <property type="match status" value="2"/>
</dbReference>
<accession>A0ABT1MPI9</accession>
<keyword evidence="3" id="KW-0964">Secreted</keyword>
<sequence>MLNNSIVGNDAANVLFGGMGNDRLDGGGGIDTALFSGSRNVTVDLAKVGPQATGHGIDTLIRIENVTSGSGNDRLSGNHLSNVLNAGAGNDILNGRGGRDVLIGGAGNDRYIVLPGDRVIERPGEGMDTVLSAHTHVLAANVEVLSLTGSASVNGWGNAGDNRLNGNAGDNVLVGWAGNDYLRGGAGSDRLIGGAGRDTLNGGVADGERDYFIFNDLSDSAPGADRDVIHHFEQGMDVIHLARIDADTSLEGNQSFVFTGETRTANSLWYTTDGRTSIVRADVDGDAVSDFEIRVVGIPSLDASDFIF</sequence>
<dbReference type="PANTHER" id="PTHR38340">
    <property type="entry name" value="S-LAYER PROTEIN"/>
    <property type="match status" value="1"/>
</dbReference>
<dbReference type="Pfam" id="PF08548">
    <property type="entry name" value="Peptidase_M10_C"/>
    <property type="match status" value="1"/>
</dbReference>
<organism evidence="6 7">
    <name type="scientific">Paracoccus albicereus</name>
    <dbReference type="NCBI Taxonomy" id="2922394"/>
    <lineage>
        <taxon>Bacteria</taxon>
        <taxon>Pseudomonadati</taxon>
        <taxon>Pseudomonadota</taxon>
        <taxon>Alphaproteobacteria</taxon>
        <taxon>Rhodobacterales</taxon>
        <taxon>Paracoccaceae</taxon>
        <taxon>Paracoccus</taxon>
    </lineage>
</organism>
<dbReference type="InterPro" id="IPR018511">
    <property type="entry name" value="Hemolysin-typ_Ca-bd_CS"/>
</dbReference>
<feature type="domain" description="Peptidase M10 serralysin C-terminal" evidence="5">
    <location>
        <begin position="27"/>
        <end position="307"/>
    </location>
</feature>
<evidence type="ECO:0000256" key="1">
    <source>
        <dbReference type="ARBA" id="ARBA00001913"/>
    </source>
</evidence>
<dbReference type="InterPro" id="IPR001343">
    <property type="entry name" value="Hemolysn_Ca-bd"/>
</dbReference>
<evidence type="ECO:0000256" key="4">
    <source>
        <dbReference type="ARBA" id="ARBA00022737"/>
    </source>
</evidence>
<evidence type="ECO:0000313" key="7">
    <source>
        <dbReference type="Proteomes" id="UP001203945"/>
    </source>
</evidence>
<evidence type="ECO:0000256" key="3">
    <source>
        <dbReference type="ARBA" id="ARBA00022525"/>
    </source>
</evidence>
<evidence type="ECO:0000259" key="5">
    <source>
        <dbReference type="Pfam" id="PF08548"/>
    </source>
</evidence>
<gene>
    <name evidence="6" type="ORF">MLD63_00315</name>
</gene>
<protein>
    <submittedName>
        <fullName evidence="6">M10 family metallopeptidase C-terminal domain-containing protein</fullName>
    </submittedName>
</protein>
<dbReference type="PANTHER" id="PTHR38340:SF1">
    <property type="entry name" value="S-LAYER PROTEIN"/>
    <property type="match status" value="1"/>
</dbReference>
<dbReference type="Gene3D" id="2.150.10.10">
    <property type="entry name" value="Serralysin-like metalloprotease, C-terminal"/>
    <property type="match status" value="2"/>
</dbReference>
<keyword evidence="6" id="KW-0614">Plasmid</keyword>
<dbReference type="PRINTS" id="PR00313">
    <property type="entry name" value="CABNDNGRPT"/>
</dbReference>